<dbReference type="PaxDb" id="2850-Phatr49877"/>
<evidence type="ECO:0000256" key="2">
    <source>
        <dbReference type="SAM" id="SignalP"/>
    </source>
</evidence>
<keyword evidence="4" id="KW-1185">Reference proteome</keyword>
<dbReference type="eggNOG" id="ENOG502SE5F">
    <property type="taxonomic scope" value="Eukaryota"/>
</dbReference>
<feature type="signal peptide" evidence="2">
    <location>
        <begin position="1"/>
        <end position="17"/>
    </location>
</feature>
<organism evidence="3 4">
    <name type="scientific">Phaeodactylum tricornutum (strain CCAP 1055/1)</name>
    <dbReference type="NCBI Taxonomy" id="556484"/>
    <lineage>
        <taxon>Eukaryota</taxon>
        <taxon>Sar</taxon>
        <taxon>Stramenopiles</taxon>
        <taxon>Ochrophyta</taxon>
        <taxon>Bacillariophyta</taxon>
        <taxon>Bacillariophyceae</taxon>
        <taxon>Bacillariophycidae</taxon>
        <taxon>Naviculales</taxon>
        <taxon>Phaeodactylaceae</taxon>
        <taxon>Phaeodactylum</taxon>
    </lineage>
</organism>
<keyword evidence="2" id="KW-0732">Signal</keyword>
<dbReference type="EMBL" id="CM000627">
    <property type="protein sequence ID" value="EEC43806.1"/>
    <property type="molecule type" value="Genomic_DNA"/>
</dbReference>
<feature type="transmembrane region" description="Helical" evidence="1">
    <location>
        <begin position="184"/>
        <end position="207"/>
    </location>
</feature>
<dbReference type="KEGG" id="pti:PHATRDRAFT_49877"/>
<reference evidence="4" key="2">
    <citation type="submission" date="2008-08" db="EMBL/GenBank/DDBJ databases">
        <authorList>
            <consortium name="Diatom Consortium"/>
            <person name="Grigoriev I."/>
            <person name="Grimwood J."/>
            <person name="Kuo A."/>
            <person name="Otillar R.P."/>
            <person name="Salamov A."/>
            <person name="Detter J.C."/>
            <person name="Lindquist E."/>
            <person name="Shapiro H."/>
            <person name="Lucas S."/>
            <person name="Glavina del Rio T."/>
            <person name="Pitluck S."/>
            <person name="Rokhsar D."/>
            <person name="Bowler C."/>
        </authorList>
    </citation>
    <scope>GENOME REANNOTATION</scope>
    <source>
        <strain evidence="4">CCAP 1055/1</strain>
    </source>
</reference>
<evidence type="ECO:0000313" key="3">
    <source>
        <dbReference type="EMBL" id="EEC43806.1"/>
    </source>
</evidence>
<keyword evidence="1" id="KW-0472">Membrane</keyword>
<protein>
    <submittedName>
        <fullName evidence="3">Uncharacterized protein</fullName>
    </submittedName>
</protein>
<dbReference type="OrthoDB" id="194331at2759"/>
<dbReference type="RefSeq" id="XP_002184747.1">
    <property type="nucleotide sequence ID" value="XM_002184711.1"/>
</dbReference>
<dbReference type="HOGENOM" id="CLU_1047529_0_0_1"/>
<dbReference type="AlphaFoldDB" id="B7GC63"/>
<feature type="transmembrane region" description="Helical" evidence="1">
    <location>
        <begin position="247"/>
        <end position="265"/>
    </location>
</feature>
<keyword evidence="1" id="KW-1133">Transmembrane helix</keyword>
<feature type="chain" id="PRO_5002853222" evidence="2">
    <location>
        <begin position="18"/>
        <end position="266"/>
    </location>
</feature>
<dbReference type="Proteomes" id="UP000000759">
    <property type="component" value="Chromosome 25"/>
</dbReference>
<reference evidence="3 4" key="1">
    <citation type="journal article" date="2008" name="Nature">
        <title>The Phaeodactylum genome reveals the evolutionary history of diatom genomes.</title>
        <authorList>
            <person name="Bowler C."/>
            <person name="Allen A.E."/>
            <person name="Badger J.H."/>
            <person name="Grimwood J."/>
            <person name="Jabbari K."/>
            <person name="Kuo A."/>
            <person name="Maheswari U."/>
            <person name="Martens C."/>
            <person name="Maumus F."/>
            <person name="Otillar R.P."/>
            <person name="Rayko E."/>
            <person name="Salamov A."/>
            <person name="Vandepoele K."/>
            <person name="Beszteri B."/>
            <person name="Gruber A."/>
            <person name="Heijde M."/>
            <person name="Katinka M."/>
            <person name="Mock T."/>
            <person name="Valentin K."/>
            <person name="Verret F."/>
            <person name="Berges J.A."/>
            <person name="Brownlee C."/>
            <person name="Cadoret J.P."/>
            <person name="Chiovitti A."/>
            <person name="Choi C.J."/>
            <person name="Coesel S."/>
            <person name="De Martino A."/>
            <person name="Detter J.C."/>
            <person name="Durkin C."/>
            <person name="Falciatore A."/>
            <person name="Fournet J."/>
            <person name="Haruta M."/>
            <person name="Huysman M.J."/>
            <person name="Jenkins B.D."/>
            <person name="Jiroutova K."/>
            <person name="Jorgensen R.E."/>
            <person name="Joubert Y."/>
            <person name="Kaplan A."/>
            <person name="Kroger N."/>
            <person name="Kroth P.G."/>
            <person name="La Roche J."/>
            <person name="Lindquist E."/>
            <person name="Lommer M."/>
            <person name="Martin-Jezequel V."/>
            <person name="Lopez P.J."/>
            <person name="Lucas S."/>
            <person name="Mangogna M."/>
            <person name="McGinnis K."/>
            <person name="Medlin L.K."/>
            <person name="Montsant A."/>
            <person name="Oudot-Le Secq M.P."/>
            <person name="Napoli C."/>
            <person name="Obornik M."/>
            <person name="Parker M.S."/>
            <person name="Petit J.L."/>
            <person name="Porcel B.M."/>
            <person name="Poulsen N."/>
            <person name="Robison M."/>
            <person name="Rychlewski L."/>
            <person name="Rynearson T.A."/>
            <person name="Schmutz J."/>
            <person name="Shapiro H."/>
            <person name="Siaut M."/>
            <person name="Stanley M."/>
            <person name="Sussman M.R."/>
            <person name="Taylor A.R."/>
            <person name="Vardi A."/>
            <person name="von Dassow P."/>
            <person name="Vyverman W."/>
            <person name="Willis A."/>
            <person name="Wyrwicz L.S."/>
            <person name="Rokhsar D.S."/>
            <person name="Weissenbach J."/>
            <person name="Armbrust E.V."/>
            <person name="Green B.R."/>
            <person name="Van de Peer Y."/>
            <person name="Grigoriev I.V."/>
        </authorList>
    </citation>
    <scope>NUCLEOTIDE SEQUENCE [LARGE SCALE GENOMIC DNA]</scope>
    <source>
        <strain evidence="3 4">CCAP 1055/1</strain>
    </source>
</reference>
<accession>B7GC63</accession>
<gene>
    <name evidence="3" type="ORF">PHATRDRAFT_49877</name>
</gene>
<keyword evidence="1" id="KW-0812">Transmembrane</keyword>
<dbReference type="OMA" id="MTSICCI"/>
<feature type="transmembrane region" description="Helical" evidence="1">
    <location>
        <begin position="219"/>
        <end position="235"/>
    </location>
</feature>
<evidence type="ECO:0000313" key="4">
    <source>
        <dbReference type="Proteomes" id="UP000000759"/>
    </source>
</evidence>
<feature type="transmembrane region" description="Helical" evidence="1">
    <location>
        <begin position="154"/>
        <end position="172"/>
    </location>
</feature>
<proteinExistence type="predicted"/>
<dbReference type="InParanoid" id="B7GC63"/>
<name>B7GC63_PHATC</name>
<sequence>MTSICCIILALGGTARSFHLEPSTRTSSLPSRSNTIASGRFSLLGRDNVKVPKRASSSLYGKTDDDWDLKSLLSLEKENASTEQRLGETNFGLAQLTSLTQPAQQILDGATSGWALSYANLSPDTEKSVPGVGFLATNMAYALAGLVLTLQGDLWFGLLTDVTAIASFNYHYNQLQVQGEMGAPVVRLALLVDYAFAALSILTASVYLFSSPSFPLEGLEYGAVSLVCLGLCWVYEEGRTYMILHGLWHLFSAYAGYLIGAAHLGL</sequence>
<evidence type="ECO:0000256" key="1">
    <source>
        <dbReference type="SAM" id="Phobius"/>
    </source>
</evidence>
<dbReference type="GeneID" id="7198510"/>